<organism evidence="2 3">
    <name type="scientific">Amblyomma americanum</name>
    <name type="common">Lone star tick</name>
    <dbReference type="NCBI Taxonomy" id="6943"/>
    <lineage>
        <taxon>Eukaryota</taxon>
        <taxon>Metazoa</taxon>
        <taxon>Ecdysozoa</taxon>
        <taxon>Arthropoda</taxon>
        <taxon>Chelicerata</taxon>
        <taxon>Arachnida</taxon>
        <taxon>Acari</taxon>
        <taxon>Parasitiformes</taxon>
        <taxon>Ixodida</taxon>
        <taxon>Ixodoidea</taxon>
        <taxon>Ixodidae</taxon>
        <taxon>Amblyomminae</taxon>
        <taxon>Amblyomma</taxon>
    </lineage>
</organism>
<feature type="signal peptide" evidence="1">
    <location>
        <begin position="1"/>
        <end position="18"/>
    </location>
</feature>
<keyword evidence="3" id="KW-1185">Reference proteome</keyword>
<dbReference type="AlphaFoldDB" id="A0AAQ4E5R7"/>
<accession>A0AAQ4E5R7</accession>
<sequence length="178" mass="20739">MVWLKVGFGLLLFALASAVPPGNRRRDPTDLFKLYTAFPNAVAIFTSSNHSSFKCLTATRRAFDPKAKTATYVWHFKGHSGHKRKDVSFHLFREDTPGQDTYYLNDDKSREYTVIYEYTDYKTCVVLKLPYENHDHCMLWVRRSVINNVPKDCLENYEDICDVRVPLNDKNLCKDDDE</sequence>
<evidence type="ECO:0008006" key="4">
    <source>
        <dbReference type="Google" id="ProtNLM"/>
    </source>
</evidence>
<dbReference type="Pfam" id="PF02098">
    <property type="entry name" value="His_binding"/>
    <property type="match status" value="1"/>
</dbReference>
<dbReference type="InterPro" id="IPR002970">
    <property type="entry name" value="Tick_his-bd"/>
</dbReference>
<gene>
    <name evidence="2" type="ORF">V5799_013493</name>
</gene>
<keyword evidence="1" id="KW-0732">Signal</keyword>
<evidence type="ECO:0000313" key="2">
    <source>
        <dbReference type="EMBL" id="KAK8770043.1"/>
    </source>
</evidence>
<dbReference type="InterPro" id="IPR012674">
    <property type="entry name" value="Calycin"/>
</dbReference>
<dbReference type="GO" id="GO:0043176">
    <property type="term" value="F:amine binding"/>
    <property type="evidence" value="ECO:0007669"/>
    <property type="project" value="InterPro"/>
</dbReference>
<dbReference type="SUPFAM" id="SSF50814">
    <property type="entry name" value="Lipocalins"/>
    <property type="match status" value="1"/>
</dbReference>
<protein>
    <recommendedName>
        <fullName evidence="4">Lipocalin-5 1</fullName>
    </recommendedName>
</protein>
<comment type="caution">
    <text evidence="2">The sequence shown here is derived from an EMBL/GenBank/DDBJ whole genome shotgun (WGS) entry which is preliminary data.</text>
</comment>
<dbReference type="EMBL" id="JARKHS020021727">
    <property type="protein sequence ID" value="KAK8770043.1"/>
    <property type="molecule type" value="Genomic_DNA"/>
</dbReference>
<proteinExistence type="predicted"/>
<evidence type="ECO:0000313" key="3">
    <source>
        <dbReference type="Proteomes" id="UP001321473"/>
    </source>
</evidence>
<evidence type="ECO:0000256" key="1">
    <source>
        <dbReference type="SAM" id="SignalP"/>
    </source>
</evidence>
<name>A0AAQ4E5R7_AMBAM</name>
<reference evidence="2 3" key="1">
    <citation type="journal article" date="2023" name="Arcadia Sci">
        <title>De novo assembly of a long-read Amblyomma americanum tick genome.</title>
        <authorList>
            <person name="Chou S."/>
            <person name="Poskanzer K.E."/>
            <person name="Rollins M."/>
            <person name="Thuy-Boun P.S."/>
        </authorList>
    </citation>
    <scope>NUCLEOTIDE SEQUENCE [LARGE SCALE GENOMIC DNA]</scope>
    <source>
        <strain evidence="2">F_SG_1</strain>
        <tissue evidence="2">Salivary glands</tissue>
    </source>
</reference>
<dbReference type="Proteomes" id="UP001321473">
    <property type="component" value="Unassembled WGS sequence"/>
</dbReference>
<dbReference type="Gene3D" id="2.40.128.20">
    <property type="match status" value="1"/>
</dbReference>
<feature type="chain" id="PRO_5042856749" description="Lipocalin-5 1" evidence="1">
    <location>
        <begin position="19"/>
        <end position="178"/>
    </location>
</feature>
<dbReference type="GO" id="GO:0030682">
    <property type="term" value="P:symbiont-mediated perturbation of host defenses"/>
    <property type="evidence" value="ECO:0007669"/>
    <property type="project" value="InterPro"/>
</dbReference>